<dbReference type="RefSeq" id="WP_011114797.1">
    <property type="nucleotide sequence ID" value="NC_004852.1"/>
</dbReference>
<organism evidence="1">
    <name type="scientific">Saccharolobus islandicus</name>
    <name type="common">Sulfolobus islandicus</name>
    <dbReference type="NCBI Taxonomy" id="43080"/>
    <lineage>
        <taxon>Archaea</taxon>
        <taxon>Thermoproteota</taxon>
        <taxon>Thermoprotei</taxon>
        <taxon>Sulfolobales</taxon>
        <taxon>Sulfolobaceae</taxon>
        <taxon>Saccharolobus</taxon>
    </lineage>
</organism>
<sequence length="198" mass="23258">MTIIGVGRSPAFYNIKLSFGNVYIYPQFYDDKKSLIEKKFSKYVSNVWRYKSVIKFAVYPDYVRIIFNLPSNITYIYPVHDLNDVEFYFKLKEKYNVWAGYASNEKLRNYSLEEFIAVFKDEKKWYLGVSTKQELKEAIGYGFDGFDITSMLLGRFKQIKDINYVKRKLTELLQLISRPQGKQLSLYDFLIVKPGGGG</sequence>
<dbReference type="AlphaFoldDB" id="Q9C4X3"/>
<proteinExistence type="predicted"/>
<accession>Q9C4X3</accession>
<dbReference type="EMBL" id="AF233440">
    <property type="protein sequence ID" value="AAK06919.1"/>
    <property type="molecule type" value="Genomic_DNA"/>
</dbReference>
<reference evidence="1" key="1">
    <citation type="journal article" date="2000" name="J. Bacteriol.">
        <title>pING family of conjugative plasmids from the extremely thermophilic archaeon Sulfolobus islandicus: insights into recombination and conjugation in Crenarchaeota.</title>
        <authorList>
            <person name="Stedman K.M."/>
            <person name="She Q."/>
            <person name="Phan H."/>
            <person name="Holz I."/>
            <person name="Singh H."/>
            <person name="Prangishvili D."/>
            <person name="Garrett R."/>
            <person name="Zillig W."/>
        </authorList>
    </citation>
    <scope>NUCLEOTIDE SEQUENCE</scope>
    <source>
        <plasmid evidence="1">pING1</plasmid>
    </source>
</reference>
<protein>
    <submittedName>
        <fullName evidence="1">ORF198</fullName>
    </submittedName>
</protein>
<evidence type="ECO:0000313" key="1">
    <source>
        <dbReference type="EMBL" id="AAK06919.1"/>
    </source>
</evidence>
<geneLocation type="plasmid" evidence="1">
    <name>pING1</name>
</geneLocation>
<name>Q9C4X3_SACIS</name>
<keyword evidence="1" id="KW-0614">Plasmid</keyword>